<evidence type="ECO:0000313" key="1">
    <source>
        <dbReference type="EMBL" id="UXE64069.1"/>
    </source>
</evidence>
<reference evidence="1" key="1">
    <citation type="submission" date="2021-04" db="EMBL/GenBank/DDBJ databases">
        <title>Genome sequence of Woronichinia naegeliana from Washington state freshwater lake bloom.</title>
        <authorList>
            <person name="Dreher T.W."/>
        </authorList>
    </citation>
    <scope>NUCLEOTIDE SEQUENCE</scope>
    <source>
        <strain evidence="1">WA131</strain>
    </source>
</reference>
<proteinExistence type="predicted"/>
<dbReference type="EMBL" id="CP073041">
    <property type="protein sequence ID" value="UXE64069.1"/>
    <property type="molecule type" value="Genomic_DNA"/>
</dbReference>
<protein>
    <submittedName>
        <fullName evidence="1">Uncharacterized protein</fullName>
    </submittedName>
</protein>
<organism evidence="1">
    <name type="scientific">Woronichinia naegeliana WA131</name>
    <dbReference type="NCBI Taxonomy" id="2824559"/>
    <lineage>
        <taxon>Bacteria</taxon>
        <taxon>Bacillati</taxon>
        <taxon>Cyanobacteriota</taxon>
        <taxon>Cyanophyceae</taxon>
        <taxon>Synechococcales</taxon>
        <taxon>Coelosphaeriaceae</taxon>
        <taxon>Woronichinia</taxon>
    </lineage>
</organism>
<dbReference type="Proteomes" id="UP001065613">
    <property type="component" value="Chromosome"/>
</dbReference>
<accession>A0A977L233</accession>
<dbReference type="KEGG" id="wna:KA717_17030"/>
<sequence>MTTIVQKLLNTFDNLTYSERLDLLSEILRRTVYLDFDPLSDEELTLNAEDIFLALDEEELAYE</sequence>
<dbReference type="AlphaFoldDB" id="A0A977L233"/>
<gene>
    <name evidence="1" type="ORF">KA717_17030</name>
</gene>
<name>A0A977L233_9CYAN</name>